<dbReference type="PANTHER" id="PTHR44111">
    <property type="entry name" value="ELONGATOR COMPLEX PROTEIN 2"/>
    <property type="match status" value="1"/>
</dbReference>
<dbReference type="GO" id="GO:0002098">
    <property type="term" value="P:tRNA wobble uridine modification"/>
    <property type="evidence" value="ECO:0007669"/>
    <property type="project" value="InterPro"/>
</dbReference>
<evidence type="ECO:0000256" key="1">
    <source>
        <dbReference type="ARBA" id="ARBA00004123"/>
    </source>
</evidence>
<evidence type="ECO:0000256" key="10">
    <source>
        <dbReference type="ARBA" id="ARBA00023242"/>
    </source>
</evidence>
<dbReference type="GO" id="GO:0005737">
    <property type="term" value="C:cytoplasm"/>
    <property type="evidence" value="ECO:0007669"/>
    <property type="project" value="UniProtKB-SubCell"/>
</dbReference>
<feature type="repeat" description="WD" evidence="11">
    <location>
        <begin position="12"/>
        <end position="52"/>
    </location>
</feature>
<dbReference type="EMBL" id="JANBPU010000134">
    <property type="protein sequence ID" value="KAJ1915708.1"/>
    <property type="molecule type" value="Genomic_DNA"/>
</dbReference>
<dbReference type="PROSITE" id="PS50294">
    <property type="entry name" value="WD_REPEATS_REGION"/>
    <property type="match status" value="2"/>
</dbReference>
<evidence type="ECO:0000256" key="6">
    <source>
        <dbReference type="ARBA" id="ARBA00022490"/>
    </source>
</evidence>
<evidence type="ECO:0000256" key="9">
    <source>
        <dbReference type="ARBA" id="ARBA00022737"/>
    </source>
</evidence>
<evidence type="ECO:0000313" key="14">
    <source>
        <dbReference type="Proteomes" id="UP001150538"/>
    </source>
</evidence>
<evidence type="ECO:0000256" key="5">
    <source>
        <dbReference type="ARBA" id="ARBA00020267"/>
    </source>
</evidence>
<dbReference type="GO" id="GO:0005634">
    <property type="term" value="C:nucleus"/>
    <property type="evidence" value="ECO:0007669"/>
    <property type="project" value="UniProtKB-SubCell"/>
</dbReference>
<dbReference type="PANTHER" id="PTHR44111:SF1">
    <property type="entry name" value="ELONGATOR COMPLEX PROTEIN 2"/>
    <property type="match status" value="1"/>
</dbReference>
<dbReference type="Pfam" id="PF00400">
    <property type="entry name" value="WD40"/>
    <property type="match status" value="6"/>
</dbReference>
<evidence type="ECO:0000313" key="13">
    <source>
        <dbReference type="EMBL" id="KAJ1915708.1"/>
    </source>
</evidence>
<dbReference type="PROSITE" id="PS50082">
    <property type="entry name" value="WD_REPEATS_2"/>
    <property type="match status" value="3"/>
</dbReference>
<name>A0A9W7ZSH6_9FUNG</name>
<dbReference type="SMART" id="SM00320">
    <property type="entry name" value="WD40"/>
    <property type="match status" value="11"/>
</dbReference>
<keyword evidence="9" id="KW-0677">Repeat</keyword>
<evidence type="ECO:0000256" key="8">
    <source>
        <dbReference type="ARBA" id="ARBA00022694"/>
    </source>
</evidence>
<keyword evidence="7 11" id="KW-0853">WD repeat</keyword>
<comment type="similarity">
    <text evidence="4">Belongs to the WD repeat ELP2 family.</text>
</comment>
<keyword evidence="6" id="KW-0963">Cytoplasm</keyword>
<dbReference type="InterPro" id="IPR037289">
    <property type="entry name" value="Elp2"/>
</dbReference>
<feature type="region of interest" description="Disordered" evidence="12">
    <location>
        <begin position="572"/>
        <end position="599"/>
    </location>
</feature>
<feature type="repeat" description="WD" evidence="11">
    <location>
        <begin position="339"/>
        <end position="373"/>
    </location>
</feature>
<evidence type="ECO:0000256" key="7">
    <source>
        <dbReference type="ARBA" id="ARBA00022574"/>
    </source>
</evidence>
<evidence type="ECO:0000256" key="2">
    <source>
        <dbReference type="ARBA" id="ARBA00004496"/>
    </source>
</evidence>
<evidence type="ECO:0000256" key="4">
    <source>
        <dbReference type="ARBA" id="ARBA00005881"/>
    </source>
</evidence>
<dbReference type="GO" id="GO:0033588">
    <property type="term" value="C:elongator holoenzyme complex"/>
    <property type="evidence" value="ECO:0007669"/>
    <property type="project" value="InterPro"/>
</dbReference>
<keyword evidence="10" id="KW-0539">Nucleus</keyword>
<keyword evidence="14" id="KW-1185">Reference proteome</keyword>
<reference evidence="13" key="1">
    <citation type="submission" date="2022-07" db="EMBL/GenBank/DDBJ databases">
        <title>Phylogenomic reconstructions and comparative analyses of Kickxellomycotina fungi.</title>
        <authorList>
            <person name="Reynolds N.K."/>
            <person name="Stajich J.E."/>
            <person name="Barry K."/>
            <person name="Grigoriev I.V."/>
            <person name="Crous P."/>
            <person name="Smith M.E."/>
        </authorList>
    </citation>
    <scope>NUCLEOTIDE SEQUENCE</scope>
    <source>
        <strain evidence="13">NBRC 100468</strain>
    </source>
</reference>
<dbReference type="OrthoDB" id="27911at2759"/>
<feature type="repeat" description="WD" evidence="11">
    <location>
        <begin position="759"/>
        <end position="791"/>
    </location>
</feature>
<dbReference type="Gene3D" id="2.130.10.10">
    <property type="entry name" value="YVTN repeat-like/Quinoprotein amine dehydrogenase"/>
    <property type="match status" value="5"/>
</dbReference>
<evidence type="ECO:0000256" key="3">
    <source>
        <dbReference type="ARBA" id="ARBA00005043"/>
    </source>
</evidence>
<dbReference type="SUPFAM" id="SSF50978">
    <property type="entry name" value="WD40 repeat-like"/>
    <property type="match status" value="3"/>
</dbReference>
<gene>
    <name evidence="13" type="primary">ELP2</name>
    <name evidence="13" type="ORF">H4219_004177</name>
</gene>
<evidence type="ECO:0000256" key="11">
    <source>
        <dbReference type="PROSITE-ProRule" id="PRU00221"/>
    </source>
</evidence>
<accession>A0A9W7ZSH6</accession>
<dbReference type="InterPro" id="IPR015943">
    <property type="entry name" value="WD40/YVTN_repeat-like_dom_sf"/>
</dbReference>
<comment type="subcellular location">
    <subcellularLocation>
        <location evidence="2">Cytoplasm</location>
    </subcellularLocation>
    <subcellularLocation>
        <location evidence="1">Nucleus</location>
    </subcellularLocation>
</comment>
<protein>
    <recommendedName>
        <fullName evidence="5">Elongator complex protein 2</fullName>
    </recommendedName>
</protein>
<dbReference type="InterPro" id="IPR001680">
    <property type="entry name" value="WD40_rpt"/>
</dbReference>
<organism evidence="13 14">
    <name type="scientific">Mycoemilia scoparia</name>
    <dbReference type="NCBI Taxonomy" id="417184"/>
    <lineage>
        <taxon>Eukaryota</taxon>
        <taxon>Fungi</taxon>
        <taxon>Fungi incertae sedis</taxon>
        <taxon>Zoopagomycota</taxon>
        <taxon>Kickxellomycotina</taxon>
        <taxon>Kickxellomycetes</taxon>
        <taxon>Kickxellales</taxon>
        <taxon>Kickxellaceae</taxon>
        <taxon>Mycoemilia</taxon>
    </lineage>
</organism>
<evidence type="ECO:0000256" key="12">
    <source>
        <dbReference type="SAM" id="MobiDB-lite"/>
    </source>
</evidence>
<dbReference type="Proteomes" id="UP001150538">
    <property type="component" value="Unassembled WGS sequence"/>
</dbReference>
<sequence length="937" mass="102534">MDPGYKGISQTLRGHTERVNCVRFLSNGDSNSIDTELISGSADKTARIWKLNKEGKWVCSAVLEGHKQAVIALTSLRTRHVELNNEQNTNEKDLIVTAATDGTLRVWSRSIIDDNKDSVECVQVIDVGAKYATSLAMSFLSTPSKQIDRHQIVLVTGNTDLKIHIYVISVKRKSQDLEKNDDESTLELGFAKATSLTGHEDWITDLSFTTFKNTQDGASTKNQSISHWRDGDVILASSSQDRYIRLWRFSPVIGSSSNKESELLTMSDDQKAQSLMDSLAESLSKGARIGGGEDSSRDYCTLDVAALSTQLSTRAYAFFSGDHANGKGMQHTVSLDTILAGHDGWVNSASWQNFGDDSIKLLTASADQSVMVWYPDADTGVWTSEARLGSVGGDTPGFLGAQWDRDALSILAHGYQGTFHLWRKTGEDSAWTGEVTLSGHFDSVQDVLWEPTGGKYLMSLSLDQTSRIYAPWRTPSAQDKNNEGRCCGWHEIARPQIHGYDLRCAAFVTPFKYISGADEKVVRVFEATKNYASSLQTLSLGPPGDTNDPLAAEVDSLPKGASLPALGLSNKAVGGDAAAPGSGQDQHSGDSKNDGDAEDADNIDYIRRQNHMDAEIVDSIHQSSLHESHPQLEEALARSTLWPEFDKLYGHPYEIFSVAVSNDGEWAATSCKGAKESHSGIRLYNTKTWKQPVDPSSGTALGPLVAHSLTITRLRFSPNSGDRYLLSVSRDRSWSLFEKTSQDVYASTGLRYKLLWHEEKAHARIIWDASWSHDGQIFVTGSRDKSIKIWQSPQHCYAAGEGGSGDQAWRKPIATIKLPDAVTAVDFAPQFISTPNGGGGSDASAKKLDYCLAVGLENGRILLLASDLKSTESPSAAPTAWRLLTEIDPGLAHVSMINRLSWRPVSASETPENKYYLASGSDDQTVRIYSIPLQQQH</sequence>
<comment type="pathway">
    <text evidence="3">tRNA modification; 5-methoxycarbonylmethyl-2-thiouridine-tRNA biosynthesis.</text>
</comment>
<dbReference type="FunFam" id="2.130.10.10:FF:000400">
    <property type="entry name" value="Elongator acetyltransferase complex subunit 2"/>
    <property type="match status" value="1"/>
</dbReference>
<comment type="caution">
    <text evidence="13">The sequence shown here is derived from an EMBL/GenBank/DDBJ whole genome shotgun (WGS) entry which is preliminary data.</text>
</comment>
<keyword evidence="8" id="KW-0819">tRNA processing</keyword>
<proteinExistence type="inferred from homology"/>
<dbReference type="InterPro" id="IPR036322">
    <property type="entry name" value="WD40_repeat_dom_sf"/>
</dbReference>
<dbReference type="AlphaFoldDB" id="A0A9W7ZSH6"/>